<dbReference type="AlphaFoldDB" id="A0A517T1Y2"/>
<dbReference type="OrthoDB" id="9762913at2"/>
<sequence length="215" mass="24091">MPSDRHTRRRDIASRLNKMLSEYGLENAVSGGKFDDLRQTINSETGFWSHSSMNSKPSRLLVHLETTSNGVSAVIPEENSNGNFSYANTAHRSVGGLCVRIAPVIHLGYRRFEYFEEWEWLLWFIFPSALKNGSSGQVFDGLNPRTGEFNYLGEVQPYIEAGLVAIGEFDRPFTHDSATEKIEISYDQATAAIQELIQVNPVRQLSNEESEAANG</sequence>
<accession>A0A517T1Y2</accession>
<name>A0A517T1Y2_9BACT</name>
<dbReference type="Proteomes" id="UP000315003">
    <property type="component" value="Chromosome"/>
</dbReference>
<proteinExistence type="predicted"/>
<reference evidence="1 2" key="1">
    <citation type="submission" date="2019-02" db="EMBL/GenBank/DDBJ databases">
        <title>Deep-cultivation of Planctomycetes and their phenomic and genomic characterization uncovers novel biology.</title>
        <authorList>
            <person name="Wiegand S."/>
            <person name="Jogler M."/>
            <person name="Boedeker C."/>
            <person name="Pinto D."/>
            <person name="Vollmers J."/>
            <person name="Rivas-Marin E."/>
            <person name="Kohn T."/>
            <person name="Peeters S.H."/>
            <person name="Heuer A."/>
            <person name="Rast P."/>
            <person name="Oberbeckmann S."/>
            <person name="Bunk B."/>
            <person name="Jeske O."/>
            <person name="Meyerdierks A."/>
            <person name="Storesund J.E."/>
            <person name="Kallscheuer N."/>
            <person name="Luecker S."/>
            <person name="Lage O.M."/>
            <person name="Pohl T."/>
            <person name="Merkel B.J."/>
            <person name="Hornburger P."/>
            <person name="Mueller R.-W."/>
            <person name="Bruemmer F."/>
            <person name="Labrenz M."/>
            <person name="Spormann A.M."/>
            <person name="Op den Camp H."/>
            <person name="Overmann J."/>
            <person name="Amann R."/>
            <person name="Jetten M.S.M."/>
            <person name="Mascher T."/>
            <person name="Medema M.H."/>
            <person name="Devos D.P."/>
            <person name="Kaster A.-K."/>
            <person name="Ovreas L."/>
            <person name="Rohde M."/>
            <person name="Galperin M.Y."/>
            <person name="Jogler C."/>
        </authorList>
    </citation>
    <scope>NUCLEOTIDE SEQUENCE [LARGE SCALE GENOMIC DNA]</scope>
    <source>
        <strain evidence="1 2">SV_7m_r</strain>
    </source>
</reference>
<keyword evidence="2" id="KW-1185">Reference proteome</keyword>
<protein>
    <submittedName>
        <fullName evidence="1">Uncharacterized protein</fullName>
    </submittedName>
</protein>
<dbReference type="RefSeq" id="WP_145277104.1">
    <property type="nucleotide sequence ID" value="NZ_CP036272.1"/>
</dbReference>
<organism evidence="1 2">
    <name type="scientific">Stieleria bergensis</name>
    <dbReference type="NCBI Taxonomy" id="2528025"/>
    <lineage>
        <taxon>Bacteria</taxon>
        <taxon>Pseudomonadati</taxon>
        <taxon>Planctomycetota</taxon>
        <taxon>Planctomycetia</taxon>
        <taxon>Pirellulales</taxon>
        <taxon>Pirellulaceae</taxon>
        <taxon>Stieleria</taxon>
    </lineage>
</organism>
<gene>
    <name evidence="1" type="ORF">SV7mr_49240</name>
</gene>
<evidence type="ECO:0000313" key="1">
    <source>
        <dbReference type="EMBL" id="QDT62376.1"/>
    </source>
</evidence>
<dbReference type="EMBL" id="CP036272">
    <property type="protein sequence ID" value="QDT62376.1"/>
    <property type="molecule type" value="Genomic_DNA"/>
</dbReference>
<evidence type="ECO:0000313" key="2">
    <source>
        <dbReference type="Proteomes" id="UP000315003"/>
    </source>
</evidence>